<dbReference type="AlphaFoldDB" id="A0A5J4P3I5"/>
<dbReference type="GO" id="GO:0060271">
    <property type="term" value="P:cilium assembly"/>
    <property type="evidence" value="ECO:0007669"/>
    <property type="project" value="TreeGrafter"/>
</dbReference>
<evidence type="ECO:0000256" key="7">
    <source>
        <dbReference type="ARBA" id="ARBA00039274"/>
    </source>
</evidence>
<comment type="subcellular location">
    <subcellularLocation>
        <location evidence="1">Cytoplasm</location>
        <location evidence="1">Cytoskeleton</location>
        <location evidence="1">Cilium basal body</location>
    </subcellularLocation>
</comment>
<keyword evidence="5" id="KW-0966">Cell projection</keyword>
<dbReference type="EMBL" id="QNGE01000007">
    <property type="protein sequence ID" value="KAA3682484.1"/>
    <property type="molecule type" value="Genomic_DNA"/>
</dbReference>
<dbReference type="InterPro" id="IPR010796">
    <property type="entry name" value="C2_B9-type_dom"/>
</dbReference>
<dbReference type="Pfam" id="PF07162">
    <property type="entry name" value="B9-C2"/>
    <property type="match status" value="1"/>
</dbReference>
<keyword evidence="2" id="KW-0963">Cytoplasm</keyword>
<name>A0A5J4P3I5_9TREM</name>
<keyword evidence="3" id="KW-0970">Cilium biogenesis/degradation</keyword>
<dbReference type="PANTHER" id="PTHR12968">
    <property type="entry name" value="B9 DOMAIN-CONTAINING"/>
    <property type="match status" value="1"/>
</dbReference>
<evidence type="ECO:0000313" key="8">
    <source>
        <dbReference type="EMBL" id="KAA3682484.1"/>
    </source>
</evidence>
<proteinExistence type="inferred from homology"/>
<evidence type="ECO:0000256" key="4">
    <source>
        <dbReference type="ARBA" id="ARBA00023212"/>
    </source>
</evidence>
<evidence type="ECO:0000313" key="9">
    <source>
        <dbReference type="Proteomes" id="UP000324629"/>
    </source>
</evidence>
<comment type="similarity">
    <text evidence="6">Belongs to the B9D family.</text>
</comment>
<keyword evidence="9" id="KW-1185">Reference proteome</keyword>
<feature type="non-terminal residue" evidence="8">
    <location>
        <position position="1"/>
    </location>
</feature>
<dbReference type="GO" id="GO:0036038">
    <property type="term" value="C:MKS complex"/>
    <property type="evidence" value="ECO:0007669"/>
    <property type="project" value="TreeGrafter"/>
</dbReference>
<reference evidence="8 9" key="1">
    <citation type="journal article" date="2019" name="Gigascience">
        <title>Whole-genome sequence of the oriental lung fluke Paragonimus westermani.</title>
        <authorList>
            <person name="Oey H."/>
            <person name="Zakrzewski M."/>
            <person name="Narain K."/>
            <person name="Devi K.R."/>
            <person name="Agatsuma T."/>
            <person name="Nawaratna S."/>
            <person name="Gobert G.N."/>
            <person name="Jones M.K."/>
            <person name="Ragan M.A."/>
            <person name="McManus D.P."/>
            <person name="Krause L."/>
        </authorList>
    </citation>
    <scope>NUCLEOTIDE SEQUENCE [LARGE SCALE GENOMIC DNA]</scope>
    <source>
        <strain evidence="8 9">IND2009</strain>
    </source>
</reference>
<organism evidence="8 9">
    <name type="scientific">Paragonimus westermani</name>
    <dbReference type="NCBI Taxonomy" id="34504"/>
    <lineage>
        <taxon>Eukaryota</taxon>
        <taxon>Metazoa</taxon>
        <taxon>Spiralia</taxon>
        <taxon>Lophotrochozoa</taxon>
        <taxon>Platyhelminthes</taxon>
        <taxon>Trematoda</taxon>
        <taxon>Digenea</taxon>
        <taxon>Plagiorchiida</taxon>
        <taxon>Troglotremata</taxon>
        <taxon>Troglotrematidae</taxon>
        <taxon>Paragonimus</taxon>
    </lineage>
</organism>
<protein>
    <recommendedName>
        <fullName evidence="7">B9 domain-containing protein 1</fullName>
    </recommendedName>
</protein>
<sequence length="236" mass="26001">YSSSIYCPVGVTLVFKKMATDGDCFMLSVTGQIVKAEVTCRLRIKCPSFHVITIFGANIVSLLGPTGCTLQWGIQEGMTQTSLRGQGVNQDHVFNFPIDVSWKSYNPFGWPQIIVHAYGVDIFGKDVIRGYGAAHIPMESGKYVHTRRIAMFVPQSSSKLMQLNAWFTGRRPEFVSPKVIASGDGREVTKVQTQGFVDLTFNVATKNLRNLGYVVGKNRSDLADEDLLLTVGGDII</sequence>
<keyword evidence="4" id="KW-0206">Cytoskeleton</keyword>
<evidence type="ECO:0000256" key="1">
    <source>
        <dbReference type="ARBA" id="ARBA00004120"/>
    </source>
</evidence>
<evidence type="ECO:0000256" key="2">
    <source>
        <dbReference type="ARBA" id="ARBA00022490"/>
    </source>
</evidence>
<dbReference type="Proteomes" id="UP000324629">
    <property type="component" value="Unassembled WGS sequence"/>
</dbReference>
<dbReference type="PANTHER" id="PTHR12968:SF1">
    <property type="entry name" value="B9 DOMAIN-CONTAINING PROTEIN 1"/>
    <property type="match status" value="1"/>
</dbReference>
<dbReference type="PROSITE" id="PS51381">
    <property type="entry name" value="C2_B9"/>
    <property type="match status" value="1"/>
</dbReference>
<evidence type="ECO:0000256" key="6">
    <source>
        <dbReference type="ARBA" id="ARBA00038411"/>
    </source>
</evidence>
<evidence type="ECO:0000256" key="5">
    <source>
        <dbReference type="ARBA" id="ARBA00023273"/>
    </source>
</evidence>
<accession>A0A5J4P3I5</accession>
<gene>
    <name evidence="8" type="ORF">DEA37_0005905</name>
</gene>
<evidence type="ECO:0000256" key="3">
    <source>
        <dbReference type="ARBA" id="ARBA00022794"/>
    </source>
</evidence>
<comment type="caution">
    <text evidence="8">The sequence shown here is derived from an EMBL/GenBank/DDBJ whole genome shotgun (WGS) entry which is preliminary data.</text>
</comment>